<gene>
    <name evidence="10" type="ordered locus">SRM_02382</name>
</gene>
<dbReference type="Pfam" id="PF25183">
    <property type="entry name" value="OMP_b-brl_4"/>
    <property type="match status" value="3"/>
</dbReference>
<evidence type="ECO:0000256" key="2">
    <source>
        <dbReference type="ARBA" id="ARBA00022448"/>
    </source>
</evidence>
<keyword evidence="2" id="KW-0813">Transport</keyword>
<name>D5HB98_SALRM</name>
<keyword evidence="6" id="KW-0998">Cell outer membrane</keyword>
<protein>
    <recommendedName>
        <fullName evidence="12">TonB-dependent receptor</fullName>
    </recommendedName>
</protein>
<dbReference type="Gene3D" id="2.170.130.10">
    <property type="entry name" value="TonB-dependent receptor, plug domain"/>
    <property type="match status" value="1"/>
</dbReference>
<dbReference type="InterPro" id="IPR012910">
    <property type="entry name" value="Plug_dom"/>
</dbReference>
<dbReference type="GO" id="GO:0009279">
    <property type="term" value="C:cell outer membrane"/>
    <property type="evidence" value="ECO:0007669"/>
    <property type="project" value="UniProtKB-SubCell"/>
</dbReference>
<dbReference type="InterPro" id="IPR037066">
    <property type="entry name" value="Plug_dom_sf"/>
</dbReference>
<evidence type="ECO:0000256" key="4">
    <source>
        <dbReference type="ARBA" id="ARBA00022692"/>
    </source>
</evidence>
<evidence type="ECO:0000259" key="9">
    <source>
        <dbReference type="Pfam" id="PF25183"/>
    </source>
</evidence>
<dbReference type="Pfam" id="PF07715">
    <property type="entry name" value="Plug"/>
    <property type="match status" value="1"/>
</dbReference>
<sequence>MCPMTSRTTPTLSPRRHRALWTACLFLLLVGFTAPNAHGQAALEVHAFDVEANESVSGAVVHLVNEGIGFESNRRTDDQGTAQWGGLSTAGAYSVFIEENDQFYEARVSDVELRADATRSVTLVLRPVAAYELDEVVVEGGRSVADVNRVNAEVSSSLSAATLEDLPVEGRNFTQSLYRLPNVTPSTGFFAEAPNVTINGTNGLYTQYLIDGMDNNEQFLGGPQFDVPTGIVKDVTVLTSTYSAEYGRTGNGIFNVTTKSGSNQWTGEAFYLTRPGQPLDGEFGADTPTQRDLSGNTVKSGFQRQQGGFALGGPIVEDQTFFHVNVEHTTDFKDNRLDAPGVRQTIDGRNHLTYASARVDHRWNDRWRSTARLNANRVQIENQGGGLTGGVTFASAASTEERDGVHAALQNTYVGDKLVYESNFQYSWFNWDAGNPRNPSSPQVDVEGPGGTLRARLGHPGFTFDSVENTFQLQQKVSYSLGDHNLKAGADLLLSDHSLAGGGNPNGNYTVQLTQSQFDRFRSANLDPSLTPAELHGALGVDAQALDVTRYRVELRPSSFGTRQDLIGLYVEDEFSPLSDLTITAGLRWDYDSLSEATLGREHGDWNNIAPRLGLNYSLDERTTLRGGYGIFYDKIVYSVVSDALQVNTNTDGFRAQIAELVDQGRLPSGTNVEEVTFNGNRTLGATPPPDYLEGPTASTVEATPTDVLSQAQILNPNGYENPETHQFSLGVQRQFGDDLLAYVDLTHTRTYNLYRIRDLNAPAPFEITEDDLEDVLNDPERDPSDLVRSVAEANEARPVAPRPGGARRITMTETKGEARYWAANVNLVKDRADDLYSYRVSYTLSSRRNNTDDINFRAEDANDFEDEWGPSVNDRRHVISAVGTVYPTDRLRVTLASLLQSGQPINRVPNACDPGKGSEGEICFGTRDLNGDGTYRGGQYVGDSDRFPGAERNTDRLPWSTRFDLSLQYGWSIGAGRVVARADVFNVLNTKNLSGFANNATQSNQIQVGPPGADIEEKNAGPPRQFQFGLRYEF</sequence>
<dbReference type="PANTHER" id="PTHR30069:SF46">
    <property type="entry name" value="OAR PROTEIN"/>
    <property type="match status" value="1"/>
</dbReference>
<dbReference type="InterPro" id="IPR039426">
    <property type="entry name" value="TonB-dep_rcpt-like"/>
</dbReference>
<comment type="subcellular location">
    <subcellularLocation>
        <location evidence="1">Cell outer membrane</location>
        <topology evidence="1">Multi-pass membrane protein</topology>
    </subcellularLocation>
</comment>
<evidence type="ECO:0000313" key="10">
    <source>
        <dbReference type="EMBL" id="CBH25303.1"/>
    </source>
</evidence>
<reference evidence="10 11" key="1">
    <citation type="journal article" date="2010" name="ISME J.">
        <title>Fine-scale evolution: genomic, phenotypic and ecological differentiation in two coexisting Salinibacter ruber strains.</title>
        <authorList>
            <person name="Pena A."/>
            <person name="Teeling H."/>
            <person name="Huerta-Cepas J."/>
            <person name="Santos F."/>
            <person name="Yarza P."/>
            <person name="Brito-Echeverria J."/>
            <person name="Lucio M."/>
            <person name="Schmitt-Kopplin P."/>
            <person name="Meseguer I."/>
            <person name="Schenowitz C."/>
            <person name="Dossat C."/>
            <person name="Barbe V."/>
            <person name="Dopazo J."/>
            <person name="Rossello-Mora R."/>
            <person name="Schuler M."/>
            <person name="Glockner F.O."/>
            <person name="Amann R."/>
            <person name="Gabaldon T."/>
            <person name="Anton J."/>
        </authorList>
    </citation>
    <scope>NUCLEOTIDE SEQUENCE [LARGE SCALE GENOMIC DNA]</scope>
    <source>
        <strain evidence="10 11">M8</strain>
    </source>
</reference>
<dbReference type="Proteomes" id="UP000000933">
    <property type="component" value="Chromosome"/>
</dbReference>
<keyword evidence="4" id="KW-0812">Transmembrane</keyword>
<proteinExistence type="predicted"/>
<evidence type="ECO:0000313" key="11">
    <source>
        <dbReference type="Proteomes" id="UP000000933"/>
    </source>
</evidence>
<evidence type="ECO:0000256" key="7">
    <source>
        <dbReference type="SAM" id="SignalP"/>
    </source>
</evidence>
<keyword evidence="5" id="KW-0472">Membrane</keyword>
<evidence type="ECO:0000256" key="6">
    <source>
        <dbReference type="ARBA" id="ARBA00023237"/>
    </source>
</evidence>
<dbReference type="GO" id="GO:0015344">
    <property type="term" value="F:siderophore uptake transmembrane transporter activity"/>
    <property type="evidence" value="ECO:0007669"/>
    <property type="project" value="TreeGrafter"/>
</dbReference>
<dbReference type="Gene3D" id="2.40.170.20">
    <property type="entry name" value="TonB-dependent receptor, beta-barrel domain"/>
    <property type="match status" value="2"/>
</dbReference>
<feature type="domain" description="TonB-dependent transporter Oar-like beta-barrel" evidence="9">
    <location>
        <begin position="355"/>
        <end position="594"/>
    </location>
</feature>
<dbReference type="InterPro" id="IPR036942">
    <property type="entry name" value="Beta-barrel_TonB_sf"/>
</dbReference>
<dbReference type="SUPFAM" id="SSF56935">
    <property type="entry name" value="Porins"/>
    <property type="match status" value="1"/>
</dbReference>
<evidence type="ECO:0000256" key="3">
    <source>
        <dbReference type="ARBA" id="ARBA00022452"/>
    </source>
</evidence>
<keyword evidence="3" id="KW-1134">Transmembrane beta strand</keyword>
<dbReference type="AlphaFoldDB" id="D5HB98"/>
<feature type="domain" description="TonB-dependent transporter Oar-like beta-barrel" evidence="9">
    <location>
        <begin position="603"/>
        <end position="1028"/>
    </location>
</feature>
<dbReference type="InterPro" id="IPR057601">
    <property type="entry name" value="Oar-like_b-barrel"/>
</dbReference>
<dbReference type="KEGG" id="srm:SRM_02382"/>
<evidence type="ECO:0000256" key="5">
    <source>
        <dbReference type="ARBA" id="ARBA00023136"/>
    </source>
</evidence>
<dbReference type="HOGENOM" id="CLU_006298_0_0_10"/>
<evidence type="ECO:0000259" key="8">
    <source>
        <dbReference type="Pfam" id="PF07715"/>
    </source>
</evidence>
<feature type="chain" id="PRO_5003072901" description="TonB-dependent receptor" evidence="7">
    <location>
        <begin position="40"/>
        <end position="1035"/>
    </location>
</feature>
<evidence type="ECO:0008006" key="12">
    <source>
        <dbReference type="Google" id="ProtNLM"/>
    </source>
</evidence>
<evidence type="ECO:0000256" key="1">
    <source>
        <dbReference type="ARBA" id="ARBA00004571"/>
    </source>
</evidence>
<dbReference type="EMBL" id="FP565814">
    <property type="protein sequence ID" value="CBH25303.1"/>
    <property type="molecule type" value="Genomic_DNA"/>
</dbReference>
<accession>D5HB98</accession>
<dbReference type="PATRIC" id="fig|761659.10.peg.2593"/>
<feature type="domain" description="TonB-dependent transporter Oar-like beta-barrel" evidence="9">
    <location>
        <begin position="257"/>
        <end position="331"/>
    </location>
</feature>
<dbReference type="PANTHER" id="PTHR30069">
    <property type="entry name" value="TONB-DEPENDENT OUTER MEMBRANE RECEPTOR"/>
    <property type="match status" value="1"/>
</dbReference>
<feature type="signal peptide" evidence="7">
    <location>
        <begin position="1"/>
        <end position="39"/>
    </location>
</feature>
<organism evidence="10 11">
    <name type="scientific">Salinibacter ruber (strain M8)</name>
    <dbReference type="NCBI Taxonomy" id="761659"/>
    <lineage>
        <taxon>Bacteria</taxon>
        <taxon>Pseudomonadati</taxon>
        <taxon>Rhodothermota</taxon>
        <taxon>Rhodothermia</taxon>
        <taxon>Rhodothermales</taxon>
        <taxon>Salinibacteraceae</taxon>
        <taxon>Salinibacter</taxon>
    </lineage>
</organism>
<keyword evidence="7" id="KW-0732">Signal</keyword>
<dbReference type="GO" id="GO:0044718">
    <property type="term" value="P:siderophore transmembrane transport"/>
    <property type="evidence" value="ECO:0007669"/>
    <property type="project" value="TreeGrafter"/>
</dbReference>
<feature type="domain" description="TonB-dependent receptor plug" evidence="8">
    <location>
        <begin position="155"/>
        <end position="250"/>
    </location>
</feature>
<reference evidence="11" key="2">
    <citation type="submission" date="2010-04" db="EMBL/GenBank/DDBJ databases">
        <title>Genome sequence of Salinibacter ruber M8.</title>
        <authorList>
            <consortium name="Genoscope"/>
        </authorList>
    </citation>
    <scope>NUCLEOTIDE SEQUENCE [LARGE SCALE GENOMIC DNA]</scope>
    <source>
        <strain evidence="11">M8</strain>
    </source>
</reference>